<gene>
    <name evidence="2" type="ORF">A3A39_00545</name>
</gene>
<dbReference type="EMBL" id="MFLZ01000029">
    <property type="protein sequence ID" value="OGG79383.1"/>
    <property type="molecule type" value="Genomic_DNA"/>
</dbReference>
<dbReference type="Proteomes" id="UP000177372">
    <property type="component" value="Unassembled WGS sequence"/>
</dbReference>
<evidence type="ECO:0000313" key="3">
    <source>
        <dbReference type="Proteomes" id="UP000177372"/>
    </source>
</evidence>
<evidence type="ECO:0000313" key="2">
    <source>
        <dbReference type="EMBL" id="OGG79383.1"/>
    </source>
</evidence>
<organism evidence="2 3">
    <name type="scientific">Candidatus Kaiserbacteria bacterium RIFCSPLOWO2_01_FULL_54_13</name>
    <dbReference type="NCBI Taxonomy" id="1798512"/>
    <lineage>
        <taxon>Bacteria</taxon>
        <taxon>Candidatus Kaiseribacteriota</taxon>
    </lineage>
</organism>
<name>A0A1F6F0L1_9BACT</name>
<proteinExistence type="predicted"/>
<evidence type="ECO:0000256" key="1">
    <source>
        <dbReference type="SAM" id="MobiDB-lite"/>
    </source>
</evidence>
<protein>
    <submittedName>
        <fullName evidence="2">Uncharacterized protein</fullName>
    </submittedName>
</protein>
<feature type="compositionally biased region" description="Acidic residues" evidence="1">
    <location>
        <begin position="1"/>
        <end position="10"/>
    </location>
</feature>
<dbReference type="AlphaFoldDB" id="A0A1F6F0L1"/>
<accession>A0A1F6F0L1</accession>
<reference evidence="2 3" key="1">
    <citation type="journal article" date="2016" name="Nat. Commun.">
        <title>Thousands of microbial genomes shed light on interconnected biogeochemical processes in an aquifer system.</title>
        <authorList>
            <person name="Anantharaman K."/>
            <person name="Brown C.T."/>
            <person name="Hug L.A."/>
            <person name="Sharon I."/>
            <person name="Castelle C.J."/>
            <person name="Probst A.J."/>
            <person name="Thomas B.C."/>
            <person name="Singh A."/>
            <person name="Wilkins M.J."/>
            <person name="Karaoz U."/>
            <person name="Brodie E.L."/>
            <person name="Williams K.H."/>
            <person name="Hubbard S.S."/>
            <person name="Banfield J.F."/>
        </authorList>
    </citation>
    <scope>NUCLEOTIDE SEQUENCE [LARGE SCALE GENOMIC DNA]</scope>
</reference>
<comment type="caution">
    <text evidence="2">The sequence shown here is derived from an EMBL/GenBank/DDBJ whole genome shotgun (WGS) entry which is preliminary data.</text>
</comment>
<feature type="region of interest" description="Disordered" evidence="1">
    <location>
        <begin position="1"/>
        <end position="23"/>
    </location>
</feature>
<dbReference type="STRING" id="1798512.A3A39_00545"/>
<sequence>MVDMIGDPEEPDRAARVGVKHTGELSAEQAERILRPVQGDKTLYAGLDRKEQPVLLERIAEGEGPECFKVCRACDDQEAGGFWRVYNRAKLSFCAGPEGTIRVESWEV</sequence>